<evidence type="ECO:0000259" key="1">
    <source>
        <dbReference type="Pfam" id="PF23069"/>
    </source>
</evidence>
<feature type="domain" description="DUF7042" evidence="1">
    <location>
        <begin position="105"/>
        <end position="235"/>
    </location>
</feature>
<protein>
    <submittedName>
        <fullName evidence="4">Uncharacterized protein</fullName>
    </submittedName>
</protein>
<dbReference type="InterPro" id="IPR055472">
    <property type="entry name" value="DUF7044"/>
</dbReference>
<accession>A0AAV2PNB4</accession>
<feature type="domain" description="DUF7043" evidence="2">
    <location>
        <begin position="241"/>
        <end position="383"/>
    </location>
</feature>
<dbReference type="Proteomes" id="UP001497623">
    <property type="component" value="Unassembled WGS sequence"/>
</dbReference>
<proteinExistence type="predicted"/>
<dbReference type="Pfam" id="PF23069">
    <property type="entry name" value="DUF7042"/>
    <property type="match status" value="1"/>
</dbReference>
<dbReference type="PANTHER" id="PTHR22255">
    <property type="entry name" value="LP06548P"/>
    <property type="match status" value="1"/>
</dbReference>
<evidence type="ECO:0000313" key="4">
    <source>
        <dbReference type="EMBL" id="CAL4061068.1"/>
    </source>
</evidence>
<feature type="domain" description="DUF7044" evidence="3">
    <location>
        <begin position="1"/>
        <end position="86"/>
    </location>
</feature>
<dbReference type="InterPro" id="IPR055470">
    <property type="entry name" value="DUF7042"/>
</dbReference>
<organism evidence="4 5">
    <name type="scientific">Meganyctiphanes norvegica</name>
    <name type="common">Northern krill</name>
    <name type="synonym">Thysanopoda norvegica</name>
    <dbReference type="NCBI Taxonomy" id="48144"/>
    <lineage>
        <taxon>Eukaryota</taxon>
        <taxon>Metazoa</taxon>
        <taxon>Ecdysozoa</taxon>
        <taxon>Arthropoda</taxon>
        <taxon>Crustacea</taxon>
        <taxon>Multicrustacea</taxon>
        <taxon>Malacostraca</taxon>
        <taxon>Eumalacostraca</taxon>
        <taxon>Eucarida</taxon>
        <taxon>Euphausiacea</taxon>
        <taxon>Euphausiidae</taxon>
        <taxon>Meganyctiphanes</taxon>
    </lineage>
</organism>
<sequence>EFPENWSGEWFQSGMGDNGPVVINRHSVIHPTDTKKCIEKGKANRYLVRDEKYDCYKCMVINMKHPNVIQYKESYCDSLKPLRELCVSITGDAMLYSMFRLSAVPISCPFHDPLTFTYAKSYYECKSPLSQVDTCADDSRLLFRHQACADVPGSEAFDEQLVCLASWKEGSNHYLVGKIDHLHAKTDEDRYRCFIYEKPHHADDLATWNVAQSADATCQGLISAYEGSKTMKLTKVSHGGKKCKFPTWLTNHHHWHTLDSTQSYFVYHKDTSIRISNGTDMPENLETRGSTDLRLVCQEYISDDHLGSSGHQKHQSDVPQNQSYHHLNQESNQITLIAHVTVGCKSGYQCIKIYRRDEHVVQVQLGDLAYVAEEACMHHYWNPHTANITTLVTKVTNQVVPKSKCGPFGGKYQSSEVSHPSRCQSNEQQTFTQMHVGCSTEDTLTLHTNCLQPQVDTYQCQGHWENDGVTYVVASPTSRPSGSPRRVCFTYTSTRGVGEGALETYTITARHDTCISRQYGAHMAINATLSDVCAETANQTSSSYRISESLWSPLLPLMLLLLIHLQITSSFLSHRQSYPVKL</sequence>
<dbReference type="PANTHER" id="PTHR22255:SF9">
    <property type="entry name" value="LP06548P"/>
    <property type="match status" value="1"/>
</dbReference>
<dbReference type="Pfam" id="PF23070">
    <property type="entry name" value="DUF7043"/>
    <property type="match status" value="1"/>
</dbReference>
<evidence type="ECO:0000259" key="3">
    <source>
        <dbReference type="Pfam" id="PF23071"/>
    </source>
</evidence>
<evidence type="ECO:0000313" key="5">
    <source>
        <dbReference type="Proteomes" id="UP001497623"/>
    </source>
</evidence>
<keyword evidence="5" id="KW-1185">Reference proteome</keyword>
<feature type="non-terminal residue" evidence="4">
    <location>
        <position position="1"/>
    </location>
</feature>
<name>A0AAV2PNB4_MEGNR</name>
<dbReference type="InterPro" id="IPR055471">
    <property type="entry name" value="DUF7043"/>
</dbReference>
<evidence type="ECO:0000259" key="2">
    <source>
        <dbReference type="Pfam" id="PF23070"/>
    </source>
</evidence>
<reference evidence="4 5" key="1">
    <citation type="submission" date="2024-05" db="EMBL/GenBank/DDBJ databases">
        <authorList>
            <person name="Wallberg A."/>
        </authorList>
    </citation>
    <scope>NUCLEOTIDE SEQUENCE [LARGE SCALE GENOMIC DNA]</scope>
</reference>
<dbReference type="Pfam" id="PF23071">
    <property type="entry name" value="DUF7044"/>
    <property type="match status" value="1"/>
</dbReference>
<comment type="caution">
    <text evidence="4">The sequence shown here is derived from an EMBL/GenBank/DDBJ whole genome shotgun (WGS) entry which is preliminary data.</text>
</comment>
<gene>
    <name evidence="4" type="ORF">MNOR_LOCUS1818</name>
</gene>
<dbReference type="EMBL" id="CAXKWB010000513">
    <property type="protein sequence ID" value="CAL4061068.1"/>
    <property type="molecule type" value="Genomic_DNA"/>
</dbReference>
<dbReference type="AlphaFoldDB" id="A0AAV2PNB4"/>